<feature type="region of interest" description="Disordered" evidence="1">
    <location>
        <begin position="1"/>
        <end position="66"/>
    </location>
</feature>
<dbReference type="Proteomes" id="UP001500842">
    <property type="component" value="Unassembled WGS sequence"/>
</dbReference>
<accession>A0ABN1ZYP7</accession>
<feature type="compositionally biased region" description="Acidic residues" evidence="1">
    <location>
        <begin position="31"/>
        <end position="45"/>
    </location>
</feature>
<protein>
    <submittedName>
        <fullName evidence="2">Uncharacterized protein</fullName>
    </submittedName>
</protein>
<organism evidence="2 3">
    <name type="scientific">Nocardioides humi</name>
    <dbReference type="NCBI Taxonomy" id="449461"/>
    <lineage>
        <taxon>Bacteria</taxon>
        <taxon>Bacillati</taxon>
        <taxon>Actinomycetota</taxon>
        <taxon>Actinomycetes</taxon>
        <taxon>Propionibacteriales</taxon>
        <taxon>Nocardioidaceae</taxon>
        <taxon>Nocardioides</taxon>
    </lineage>
</organism>
<gene>
    <name evidence="2" type="ORF">GCM10009788_09540</name>
</gene>
<evidence type="ECO:0000313" key="2">
    <source>
        <dbReference type="EMBL" id="GAA1507619.1"/>
    </source>
</evidence>
<comment type="caution">
    <text evidence="2">The sequence shown here is derived from an EMBL/GenBank/DDBJ whole genome shotgun (WGS) entry which is preliminary data.</text>
</comment>
<name>A0ABN1ZYP7_9ACTN</name>
<reference evidence="2 3" key="1">
    <citation type="journal article" date="2019" name="Int. J. Syst. Evol. Microbiol.">
        <title>The Global Catalogue of Microorganisms (GCM) 10K type strain sequencing project: providing services to taxonomists for standard genome sequencing and annotation.</title>
        <authorList>
            <consortium name="The Broad Institute Genomics Platform"/>
            <consortium name="The Broad Institute Genome Sequencing Center for Infectious Disease"/>
            <person name="Wu L."/>
            <person name="Ma J."/>
        </authorList>
    </citation>
    <scope>NUCLEOTIDE SEQUENCE [LARGE SCALE GENOMIC DNA]</scope>
    <source>
        <strain evidence="2 3">JCM 14942</strain>
    </source>
</reference>
<evidence type="ECO:0000256" key="1">
    <source>
        <dbReference type="SAM" id="MobiDB-lite"/>
    </source>
</evidence>
<evidence type="ECO:0000313" key="3">
    <source>
        <dbReference type="Proteomes" id="UP001500842"/>
    </source>
</evidence>
<dbReference type="EMBL" id="BAAAOR010000007">
    <property type="protein sequence ID" value="GAA1507619.1"/>
    <property type="molecule type" value="Genomic_DNA"/>
</dbReference>
<sequence length="66" mass="6837">MAVGAEQVSVRAGRKQPVGGLARVRVAHEEWADEGDHGEDQDDAAGDSGTERQSPAATSPTTHARG</sequence>
<keyword evidence="3" id="KW-1185">Reference proteome</keyword>
<proteinExistence type="predicted"/>
<feature type="compositionally biased region" description="Polar residues" evidence="1">
    <location>
        <begin position="51"/>
        <end position="66"/>
    </location>
</feature>